<dbReference type="Pfam" id="PF01765">
    <property type="entry name" value="RRF"/>
    <property type="match status" value="1"/>
</dbReference>
<evidence type="ECO:0000259" key="6">
    <source>
        <dbReference type="Pfam" id="PF01765"/>
    </source>
</evidence>
<dbReference type="Proteomes" id="UP000594468">
    <property type="component" value="Chromosome"/>
</dbReference>
<dbReference type="InterPro" id="IPR023584">
    <property type="entry name" value="Ribosome_recyc_fac_dom"/>
</dbReference>
<dbReference type="GO" id="GO:0043023">
    <property type="term" value="F:ribosomal large subunit binding"/>
    <property type="evidence" value="ECO:0007669"/>
    <property type="project" value="TreeGrafter"/>
</dbReference>
<dbReference type="Gene3D" id="3.30.1360.40">
    <property type="match status" value="1"/>
</dbReference>
<dbReference type="InterPro" id="IPR002661">
    <property type="entry name" value="Ribosome_recyc_fac"/>
</dbReference>
<dbReference type="HAMAP" id="MF_00040">
    <property type="entry name" value="RRF"/>
    <property type="match status" value="1"/>
</dbReference>
<sequence>MLNEVLNETREKMKSTLSVFEDDLQGIRGNRASTALVDRMMVVYYGQPTEMRQLANISTPEPMTITIRPYDNTAVKAIESAIQEANIGVNPNVDSGVIRLNMPPLTRERRQELVKVLGKRAEDARVAIRNIRRSANDDIKMLEDEKEIGEDDAHRGLDKVQEMTDEFIKKIDDAAKAKEQDITEV</sequence>
<evidence type="ECO:0000313" key="7">
    <source>
        <dbReference type="EMBL" id="QPC84404.1"/>
    </source>
</evidence>
<keyword evidence="4 5" id="KW-0648">Protein biosynthesis</keyword>
<dbReference type="Gene3D" id="1.10.132.20">
    <property type="entry name" value="Ribosome-recycling factor"/>
    <property type="match status" value="1"/>
</dbReference>
<evidence type="ECO:0000313" key="8">
    <source>
        <dbReference type="Proteomes" id="UP000594468"/>
    </source>
</evidence>
<reference evidence="7 8" key="1">
    <citation type="submission" date="2020-02" db="EMBL/GenBank/DDBJ databases">
        <authorList>
            <person name="Zheng R.K."/>
            <person name="Sun C.M."/>
        </authorList>
    </citation>
    <scope>NUCLEOTIDE SEQUENCE [LARGE SCALE GENOMIC DNA]</scope>
    <source>
        <strain evidence="8">rifampicinis</strain>
    </source>
</reference>
<dbReference type="NCBIfam" id="TIGR00496">
    <property type="entry name" value="frr"/>
    <property type="match status" value="1"/>
</dbReference>
<dbReference type="AlphaFoldDB" id="A0A7S8IGB1"/>
<dbReference type="InterPro" id="IPR036191">
    <property type="entry name" value="RRF_sf"/>
</dbReference>
<dbReference type="FunFam" id="3.30.1360.40:FF:000001">
    <property type="entry name" value="Ribosome-recycling factor"/>
    <property type="match status" value="1"/>
</dbReference>
<dbReference type="PANTHER" id="PTHR20982">
    <property type="entry name" value="RIBOSOME RECYCLING FACTOR"/>
    <property type="match status" value="1"/>
</dbReference>
<dbReference type="EMBL" id="CP062983">
    <property type="protein sequence ID" value="QPC84404.1"/>
    <property type="molecule type" value="Genomic_DNA"/>
</dbReference>
<dbReference type="RefSeq" id="WP_195172467.1">
    <property type="nucleotide sequence ID" value="NZ_CP062983.1"/>
</dbReference>
<comment type="subcellular location">
    <subcellularLocation>
        <location evidence="1 5">Cytoplasm</location>
    </subcellularLocation>
</comment>
<dbReference type="CDD" id="cd00520">
    <property type="entry name" value="RRF"/>
    <property type="match status" value="1"/>
</dbReference>
<name>A0A7S8IGB1_9CHLR</name>
<dbReference type="PANTHER" id="PTHR20982:SF3">
    <property type="entry name" value="MITOCHONDRIAL RIBOSOME RECYCLING FACTOR PSEUDO 1"/>
    <property type="match status" value="1"/>
</dbReference>
<evidence type="ECO:0000256" key="3">
    <source>
        <dbReference type="ARBA" id="ARBA00022490"/>
    </source>
</evidence>
<dbReference type="KEGG" id="pmet:G4Y79_08515"/>
<accession>A0A7S8IGB1</accession>
<comment type="function">
    <text evidence="5">Responsible for the release of ribosomes from messenger RNA at the termination of protein biosynthesis. May increase the efficiency of translation by recycling ribosomes from one round of translation to another.</text>
</comment>
<dbReference type="SUPFAM" id="SSF55194">
    <property type="entry name" value="Ribosome recycling factor, RRF"/>
    <property type="match status" value="1"/>
</dbReference>
<gene>
    <name evidence="5 7" type="primary">frr</name>
    <name evidence="7" type="ORF">G4Y79_08515</name>
</gene>
<evidence type="ECO:0000256" key="2">
    <source>
        <dbReference type="ARBA" id="ARBA00005912"/>
    </source>
</evidence>
<evidence type="ECO:0000256" key="5">
    <source>
        <dbReference type="HAMAP-Rule" id="MF_00040"/>
    </source>
</evidence>
<feature type="domain" description="Ribosome recycling factor" evidence="6">
    <location>
        <begin position="20"/>
        <end position="182"/>
    </location>
</feature>
<evidence type="ECO:0000256" key="1">
    <source>
        <dbReference type="ARBA" id="ARBA00004496"/>
    </source>
</evidence>
<organism evidence="7 8">
    <name type="scientific">Phototrophicus methaneseepsis</name>
    <dbReference type="NCBI Taxonomy" id="2710758"/>
    <lineage>
        <taxon>Bacteria</taxon>
        <taxon>Bacillati</taxon>
        <taxon>Chloroflexota</taxon>
        <taxon>Candidatus Thermofontia</taxon>
        <taxon>Phototrophicales</taxon>
        <taxon>Phototrophicaceae</taxon>
        <taxon>Phototrophicus</taxon>
    </lineage>
</organism>
<dbReference type="FunFam" id="1.10.132.20:FF:000001">
    <property type="entry name" value="Ribosome-recycling factor"/>
    <property type="match status" value="1"/>
</dbReference>
<protein>
    <recommendedName>
        <fullName evidence="5">Ribosome-recycling factor</fullName>
        <shortName evidence="5">RRF</shortName>
    </recommendedName>
    <alternativeName>
        <fullName evidence="5">Ribosome-releasing factor</fullName>
    </alternativeName>
</protein>
<comment type="similarity">
    <text evidence="2 5">Belongs to the RRF family.</text>
</comment>
<dbReference type="GO" id="GO:0006415">
    <property type="term" value="P:translational termination"/>
    <property type="evidence" value="ECO:0007669"/>
    <property type="project" value="UniProtKB-UniRule"/>
</dbReference>
<dbReference type="GO" id="GO:0005737">
    <property type="term" value="C:cytoplasm"/>
    <property type="evidence" value="ECO:0007669"/>
    <property type="project" value="UniProtKB-SubCell"/>
</dbReference>
<proteinExistence type="inferred from homology"/>
<keyword evidence="3 5" id="KW-0963">Cytoplasm</keyword>
<keyword evidence="8" id="KW-1185">Reference proteome</keyword>
<evidence type="ECO:0000256" key="4">
    <source>
        <dbReference type="ARBA" id="ARBA00022917"/>
    </source>
</evidence>